<sequence>MDLSKLPDAQRQELEQLQKRFQEHQAQQQKQQQESAAAAAAAAAAVQQQPPAYDQSQVQQLYDPSQAYDQSYYYNYNYQDPSQQQQQQQPYDASYYQNYYPNAYQQHHPYTHPETLVATAVPSEQQQNAGSVSGSLGPGQVQDPYVHPGNQVNLGGTQGYPVPPGLNAAAAAAVAALSQLTQFAGTMGAAERASGGGYPPPPPMAGGGHYGQGHFRPPAGDHPPPPPFYRGGGRRGGGPFRGGGRGFRPPNISGYGPPPFQGNRRGRGGRGRGRGRGGIGRHDHSFPPPSSHPVEGEKASEGEGEASLKIAWCELCRVDCTSKEILETHKSGKRHQKNLQMKGAYGPVGVEQTEKEEMKENEAATKAEDEREKKPGGLKRKVKGGGGRGGKRQRQQGVGKPKVVIPLMCDLCNVKCDTQEVFERHVGGKKHIAKLKRFQGHQAMYGPTAVQALYPPNPLSQAQAQAQALALAQTTTQSAYVGAPPDEIQMTSYVPPQNPNPQLADAPLQFATQNANAAAVSEQPPQPAGPQ</sequence>
<reference evidence="3 4" key="1">
    <citation type="submission" date="2022-01" db="EMBL/GenBank/DDBJ databases">
        <authorList>
            <person name="Xiong W."/>
            <person name="Schranz E."/>
        </authorList>
    </citation>
    <scope>NUCLEOTIDE SEQUENCE [LARGE SCALE GENOMIC DNA]</scope>
</reference>
<dbReference type="InterPro" id="IPR003604">
    <property type="entry name" value="Matrin/U1-like-C_Znf_C2H2"/>
</dbReference>
<feature type="compositionally biased region" description="Basic residues" evidence="1">
    <location>
        <begin position="376"/>
        <end position="394"/>
    </location>
</feature>
<dbReference type="Proteomes" id="UP001157418">
    <property type="component" value="Unassembled WGS sequence"/>
</dbReference>
<feature type="compositionally biased region" description="Basic residues" evidence="1">
    <location>
        <begin position="264"/>
        <end position="275"/>
    </location>
</feature>
<name>A0AAU9PQ63_9ASTR</name>
<dbReference type="SUPFAM" id="SSF57667">
    <property type="entry name" value="beta-beta-alpha zinc fingers"/>
    <property type="match status" value="2"/>
</dbReference>
<evidence type="ECO:0000313" key="4">
    <source>
        <dbReference type="Proteomes" id="UP001157418"/>
    </source>
</evidence>
<feature type="compositionally biased region" description="Gly residues" evidence="1">
    <location>
        <begin position="230"/>
        <end position="246"/>
    </location>
</feature>
<feature type="domain" description="U1-type" evidence="2">
    <location>
        <begin position="308"/>
        <end position="342"/>
    </location>
</feature>
<proteinExistence type="predicted"/>
<protein>
    <recommendedName>
        <fullName evidence="2">U1-type domain-containing protein</fullName>
    </recommendedName>
</protein>
<feature type="region of interest" description="Disordered" evidence="1">
    <location>
        <begin position="190"/>
        <end position="304"/>
    </location>
</feature>
<feature type="region of interest" description="Disordered" evidence="1">
    <location>
        <begin position="487"/>
        <end position="531"/>
    </location>
</feature>
<keyword evidence="4" id="KW-1185">Reference proteome</keyword>
<dbReference type="AlphaFoldDB" id="A0AAU9PQ63"/>
<dbReference type="SMART" id="SM00451">
    <property type="entry name" value="ZnF_U1"/>
    <property type="match status" value="2"/>
</dbReference>
<dbReference type="PANTHER" id="PTHR47487:SF12">
    <property type="entry name" value="GLUTENIN, HIGH MOLECULAR WEIGHT SUBUNIT DX5-LIKE"/>
    <property type="match status" value="1"/>
</dbReference>
<gene>
    <name evidence="3" type="ORF">LVIROSA_LOCUS37142</name>
</gene>
<evidence type="ECO:0000259" key="2">
    <source>
        <dbReference type="SMART" id="SM00451"/>
    </source>
</evidence>
<feature type="compositionally biased region" description="Basic and acidic residues" evidence="1">
    <location>
        <begin position="352"/>
        <end position="375"/>
    </location>
</feature>
<feature type="compositionally biased region" description="Low complexity" evidence="1">
    <location>
        <begin position="24"/>
        <end position="49"/>
    </location>
</feature>
<feature type="region of interest" description="Disordered" evidence="1">
    <location>
        <begin position="20"/>
        <end position="64"/>
    </location>
</feature>
<comment type="caution">
    <text evidence="3">The sequence shown here is derived from an EMBL/GenBank/DDBJ whole genome shotgun (WGS) entry which is preliminary data.</text>
</comment>
<evidence type="ECO:0000256" key="1">
    <source>
        <dbReference type="SAM" id="MobiDB-lite"/>
    </source>
</evidence>
<feature type="compositionally biased region" description="Polar residues" evidence="1">
    <location>
        <begin position="54"/>
        <end position="63"/>
    </location>
</feature>
<dbReference type="InterPro" id="IPR013087">
    <property type="entry name" value="Znf_C2H2_type"/>
</dbReference>
<dbReference type="GO" id="GO:0003676">
    <property type="term" value="F:nucleic acid binding"/>
    <property type="evidence" value="ECO:0007669"/>
    <property type="project" value="InterPro"/>
</dbReference>
<dbReference type="GO" id="GO:0008270">
    <property type="term" value="F:zinc ion binding"/>
    <property type="evidence" value="ECO:0007669"/>
    <property type="project" value="InterPro"/>
</dbReference>
<accession>A0AAU9PQ63</accession>
<dbReference type="EMBL" id="CAKMRJ010005745">
    <property type="protein sequence ID" value="CAH1451806.1"/>
    <property type="molecule type" value="Genomic_DNA"/>
</dbReference>
<feature type="domain" description="U1-type" evidence="2">
    <location>
        <begin position="404"/>
        <end position="438"/>
    </location>
</feature>
<dbReference type="InterPro" id="IPR036236">
    <property type="entry name" value="Znf_C2H2_sf"/>
</dbReference>
<dbReference type="PANTHER" id="PTHR47487">
    <property type="entry name" value="OS06G0651300 PROTEIN-RELATED"/>
    <property type="match status" value="1"/>
</dbReference>
<feature type="region of interest" description="Disordered" evidence="1">
    <location>
        <begin position="352"/>
        <end position="399"/>
    </location>
</feature>
<organism evidence="3 4">
    <name type="scientific">Lactuca virosa</name>
    <dbReference type="NCBI Taxonomy" id="75947"/>
    <lineage>
        <taxon>Eukaryota</taxon>
        <taxon>Viridiplantae</taxon>
        <taxon>Streptophyta</taxon>
        <taxon>Embryophyta</taxon>
        <taxon>Tracheophyta</taxon>
        <taxon>Spermatophyta</taxon>
        <taxon>Magnoliopsida</taxon>
        <taxon>eudicotyledons</taxon>
        <taxon>Gunneridae</taxon>
        <taxon>Pentapetalae</taxon>
        <taxon>asterids</taxon>
        <taxon>campanulids</taxon>
        <taxon>Asterales</taxon>
        <taxon>Asteraceae</taxon>
        <taxon>Cichorioideae</taxon>
        <taxon>Cichorieae</taxon>
        <taxon>Lactucinae</taxon>
        <taxon>Lactuca</taxon>
    </lineage>
</organism>
<evidence type="ECO:0000313" key="3">
    <source>
        <dbReference type="EMBL" id="CAH1451806.1"/>
    </source>
</evidence>
<dbReference type="Pfam" id="PF12874">
    <property type="entry name" value="zf-met"/>
    <property type="match status" value="2"/>
</dbReference>
<dbReference type="Gene3D" id="3.30.160.60">
    <property type="entry name" value="Classic Zinc Finger"/>
    <property type="match status" value="2"/>
</dbReference>